<proteinExistence type="predicted"/>
<evidence type="ECO:0000313" key="2">
    <source>
        <dbReference type="Proteomes" id="UP000198242"/>
    </source>
</evidence>
<keyword evidence="2" id="KW-1185">Reference proteome</keyword>
<organism evidence="1 2">
    <name type="scientific">Micromonospora viridifaciens</name>
    <dbReference type="NCBI Taxonomy" id="1881"/>
    <lineage>
        <taxon>Bacteria</taxon>
        <taxon>Bacillati</taxon>
        <taxon>Actinomycetota</taxon>
        <taxon>Actinomycetes</taxon>
        <taxon>Micromonosporales</taxon>
        <taxon>Micromonosporaceae</taxon>
        <taxon>Micromonospora</taxon>
    </lineage>
</organism>
<protein>
    <submittedName>
        <fullName evidence="1">Uncharacterized protein</fullName>
    </submittedName>
</protein>
<dbReference type="OrthoDB" id="9815928at2"/>
<reference evidence="2" key="1">
    <citation type="submission" date="2016-06" db="EMBL/GenBank/DDBJ databases">
        <authorList>
            <person name="Varghese N."/>
            <person name="Submissions Spin"/>
        </authorList>
    </citation>
    <scope>NUCLEOTIDE SEQUENCE [LARGE SCALE GENOMIC DNA]</scope>
    <source>
        <strain evidence="2">DSM 43909</strain>
    </source>
</reference>
<sequence length="2025" mass="213955">MKLDVPVLAGDDLGTGSPNRQRISEVRALAAACSDEVPFLLAPVRLQTRFVQVQVPVTGLSATTTGLSATTAEVSTTTTGSSAAVDLAASLDRTCRYAETLASRDYAAPVRGDNAKQRRAYKKTETARIAQASREIASIATEITAAQLLLRDVDPADRGTATLAAPARRLAAALQTAETALASIRSDYHRTNVTSAFEPVARDARDLLRAVESSVLPATRLYRTLRTVRQGTRVPRDQVTASAAAHTGLSTSLDTLAGIVAELDRAGTDAVARQDRFTAAPLVDVLDEALTHAARITVLPEQWQQDLTHRVGELTARLRTTVAPVRAASLQGGADLAPTARITEDIADRLTTLEAVITGISTDAAGVAVTSTRTVDQLRIRIFPDDFAVVTHEPRLTDAERHAGQTYWRQAAEQGGDRTARLAAWRALCVGYGPQRAAWIVRQTRPAVEPVSPLALADTLTRLDTVDRRLADLTRRPGRRVESLEQVLSSAAHAVEEAGPLPPGAAERIREQAAPIAAKLAGLQAAAPDAAWEPVRSAHEHLEAALSAMPTEPAPDPVSANRLAATDGKDAAWTLPPRAGLLPRRFVAITVSGNRVSHVVAGTDVRPDLALGLDPRAETAERETARIADDGTLVMGASLRWLTDFDEAAAAGMAITIPITAQEAATGFDRVYVLGLSAGTDPQAGARMLAEQLDNHHYSPRGLALVPVGTPTNNTDAGTAGYRGGEDPDRSFAVELDAPLVTGRPGKPDGLRLARGLGVAADVFDHVAAADGSDIDNALLANAALWPATAGYALEELLGRVLTLGARDQVQRFAVEHVIGRGALPALRVGPQPYGVLPTVAYTRYQPDTGAPAFEGLLRDVLLLLYQDWAAAATKVRHAHSTPDGQNQVLSVLGLDAVAAGYAQRLSVNAGRDGMGFGWTSTMPPDVTSTLRVGPLALLQRFQAVFDRAVGRASSPLTEKGSVAEPYRNLYRRISGSRGYEVTYLEKAVELTEARVVPDGLAADIATVLRRSLGELAQDIGHLVRGRSLLHLLVCQALLAQARDVALRILKVEGIVDEELRARVGSGDLFSVPRIGGSLTLTRWRFLLGDLAVMDGLIGPRYPAGPGTLYGYLRARGRRMDDYLDKGGANQLAESFSGTYAAEHRKLMAPLVAHRAAVAALAGLGADTADQVTREHLDTCSHRLDAWLLGLANQRLDRMRTTRPSGIHIGAYGWVEGLKRDDDLTPAVGLPAALNPGAGKPVYADRSGAGFIHAPSLNHAATAAILRSGFVAHGGAGRGEMAVNVSSRRVRSALALLDGVAAGNELGALLGYQFERDLHDAADTGVILDDLIAPLRKRYPSMTGVDGDIAAARTDLRHVVDGARLLDTVRAWLAQRGSATNRTLFEAMRDGGTYRGYPYGLVADDGTPLLPPISNTARLDPVLRAIDRLADTVDALGDLVVAEGTHQLTQGNHARAAAVLSAFGAGKLPPRPEIVDTPVDGTLVSHRVLLHLTPGARPPAGWSAPSARAAAEPALNAWLGELIGPPGLTRMSVIDEDGRTVATVSLTELAIQPIDLLAMLHQGLDDAMTELTVRVLDTQRPIDVRDGVPPPALRLSLERDPAWPAHIRSLADTAALVEQVAAMMRVARPATSADYVLTDTVTSAGTGADTAELNARVAAAVSALQALGGRLVALVSDGADADLGALGDDPVGYLAAHAGTYRGGARPGEPLPGIDRLWARRHGFREALLDALGFGITGITLPTHWESRDKVGAAWLAAAESALLEVARRVTAAQAVAGTDITASLAVAREIFTATLPVIPLFRLSNRDDVAAALAAPPTAEPELAVARWLTGAATVREGLNAYQTATALAEAFGGALPEAVPVQFPRNAGEPWVGEAAPTAAGGRVSLVLLQPGHLTAYDEVSALCLDGWDETIPSTTRTTGVAFNYNQPDAEPPQALLLAVPPARRGAWRWEDLIQTLHDTLELSKIRAVEPEHLQDDLYGQLLPLLIGELPPFTDSGSGSTATSDSRVFLDFASIQPAEGPSS</sequence>
<gene>
    <name evidence="1" type="ORF">GA0074695_4247</name>
</gene>
<evidence type="ECO:0000313" key="1">
    <source>
        <dbReference type="EMBL" id="SCF19725.1"/>
    </source>
</evidence>
<dbReference type="Proteomes" id="UP000198242">
    <property type="component" value="Chromosome I"/>
</dbReference>
<accession>A0A1C4YG67</accession>
<dbReference type="RefSeq" id="WP_089007791.1">
    <property type="nucleotide sequence ID" value="NZ_LT607411.1"/>
</dbReference>
<dbReference type="EMBL" id="LT607411">
    <property type="protein sequence ID" value="SCF19725.1"/>
    <property type="molecule type" value="Genomic_DNA"/>
</dbReference>
<name>A0A1C4YG67_MICVI</name>